<reference evidence="2" key="1">
    <citation type="journal article" date="2014" name="Int. J. Syst. Evol. Microbiol.">
        <title>Complete genome sequence of Corynebacterium casei LMG S-19264T (=DSM 44701T), isolated from a smear-ripened cheese.</title>
        <authorList>
            <consortium name="US DOE Joint Genome Institute (JGI-PGF)"/>
            <person name="Walter F."/>
            <person name="Albersmeier A."/>
            <person name="Kalinowski J."/>
            <person name="Ruckert C."/>
        </authorList>
    </citation>
    <scope>NUCLEOTIDE SEQUENCE</scope>
    <source>
        <strain evidence="2">CCM 7217</strain>
    </source>
</reference>
<dbReference type="RefSeq" id="WP_229722762.1">
    <property type="nucleotide sequence ID" value="NZ_BMCI01000011.1"/>
</dbReference>
<name>A0A830DXM5_9EURY</name>
<proteinExistence type="predicted"/>
<dbReference type="InterPro" id="IPR036390">
    <property type="entry name" value="WH_DNA-bd_sf"/>
</dbReference>
<dbReference type="SUPFAM" id="SSF46785">
    <property type="entry name" value="Winged helix' DNA-binding domain"/>
    <property type="match status" value="1"/>
</dbReference>
<evidence type="ECO:0000256" key="1">
    <source>
        <dbReference type="SAM" id="MobiDB-lite"/>
    </source>
</evidence>
<protein>
    <recommendedName>
        <fullName evidence="4">Hth domain-containing protein</fullName>
    </recommendedName>
</protein>
<dbReference type="Gene3D" id="1.10.10.10">
    <property type="entry name" value="Winged helix-like DNA-binding domain superfamily/Winged helix DNA-binding domain"/>
    <property type="match status" value="1"/>
</dbReference>
<evidence type="ECO:0000313" key="3">
    <source>
        <dbReference type="Proteomes" id="UP000646833"/>
    </source>
</evidence>
<accession>A0A830DXM5</accession>
<organism evidence="2 3">
    <name type="scientific">Haloferax sulfurifontis</name>
    <dbReference type="NCBI Taxonomy" id="255616"/>
    <lineage>
        <taxon>Archaea</taxon>
        <taxon>Methanobacteriati</taxon>
        <taxon>Methanobacteriota</taxon>
        <taxon>Stenosarchaea group</taxon>
        <taxon>Halobacteria</taxon>
        <taxon>Halobacteriales</taxon>
        <taxon>Haloferacaceae</taxon>
        <taxon>Haloferax</taxon>
    </lineage>
</organism>
<comment type="caution">
    <text evidence="2">The sequence shown here is derived from an EMBL/GenBank/DDBJ whole genome shotgun (WGS) entry which is preliminary data.</text>
</comment>
<dbReference type="Proteomes" id="UP000646833">
    <property type="component" value="Unassembled WGS sequence"/>
</dbReference>
<dbReference type="AlphaFoldDB" id="A0A830DXM5"/>
<gene>
    <name evidence="2" type="ORF">GCM10007209_38480</name>
</gene>
<evidence type="ECO:0000313" key="2">
    <source>
        <dbReference type="EMBL" id="GGC72824.1"/>
    </source>
</evidence>
<reference evidence="2" key="2">
    <citation type="submission" date="2020-09" db="EMBL/GenBank/DDBJ databases">
        <authorList>
            <person name="Sun Q."/>
            <person name="Sedlacek I."/>
        </authorList>
    </citation>
    <scope>NUCLEOTIDE SEQUENCE</scope>
    <source>
        <strain evidence="2">CCM 7217</strain>
    </source>
</reference>
<dbReference type="EMBL" id="BMCI01000011">
    <property type="protein sequence ID" value="GGC72824.1"/>
    <property type="molecule type" value="Genomic_DNA"/>
</dbReference>
<sequence>MGDVEYDMPGKDRDEESGQYTDTYSAEAMLRAIRELGGLAGTSDVAEEVGCARDTAYKKLKKLQDENRVESRKVGGALVWHVVEGNE</sequence>
<dbReference type="InterPro" id="IPR036388">
    <property type="entry name" value="WH-like_DNA-bd_sf"/>
</dbReference>
<feature type="region of interest" description="Disordered" evidence="1">
    <location>
        <begin position="1"/>
        <end position="21"/>
    </location>
</feature>
<evidence type="ECO:0008006" key="4">
    <source>
        <dbReference type="Google" id="ProtNLM"/>
    </source>
</evidence>